<gene>
    <name evidence="2" type="ORF">HINF_LOCUS11568</name>
    <name evidence="1" type="ORF">HINF_LOCUS26073</name>
</gene>
<evidence type="ECO:0000313" key="1">
    <source>
        <dbReference type="EMBL" id="CAI9938428.1"/>
    </source>
</evidence>
<evidence type="ECO:0000313" key="3">
    <source>
        <dbReference type="Proteomes" id="UP001642409"/>
    </source>
</evidence>
<dbReference type="EMBL" id="CAXDID020000025">
    <property type="protein sequence ID" value="CAL5990736.1"/>
    <property type="molecule type" value="Genomic_DNA"/>
</dbReference>
<reference evidence="1" key="1">
    <citation type="submission" date="2023-06" db="EMBL/GenBank/DDBJ databases">
        <authorList>
            <person name="Kurt Z."/>
        </authorList>
    </citation>
    <scope>NUCLEOTIDE SEQUENCE</scope>
</reference>
<sequence length="101" mass="11937">MMFVYESRMNYLGIIQHQERLISSKPINLERFSGYLQHGKNLSIMFYNQWTRCSELYQKASMQVVKHSSDSLNQQQHIRALGDRFKGQKEVVSFTLPTTVY</sequence>
<dbReference type="Proteomes" id="UP001642409">
    <property type="component" value="Unassembled WGS sequence"/>
</dbReference>
<comment type="caution">
    <text evidence="1">The sequence shown here is derived from an EMBL/GenBank/DDBJ whole genome shotgun (WGS) entry which is preliminary data.</text>
</comment>
<proteinExistence type="predicted"/>
<name>A0AA86UF49_9EUKA</name>
<dbReference type="EMBL" id="CATOUU010000654">
    <property type="protein sequence ID" value="CAI9938428.1"/>
    <property type="molecule type" value="Genomic_DNA"/>
</dbReference>
<organism evidence="1">
    <name type="scientific">Hexamita inflata</name>
    <dbReference type="NCBI Taxonomy" id="28002"/>
    <lineage>
        <taxon>Eukaryota</taxon>
        <taxon>Metamonada</taxon>
        <taxon>Diplomonadida</taxon>
        <taxon>Hexamitidae</taxon>
        <taxon>Hexamitinae</taxon>
        <taxon>Hexamita</taxon>
    </lineage>
</organism>
<keyword evidence="3" id="KW-1185">Reference proteome</keyword>
<accession>A0AA86UF49</accession>
<evidence type="ECO:0000313" key="2">
    <source>
        <dbReference type="EMBL" id="CAL5990736.1"/>
    </source>
</evidence>
<reference evidence="2 3" key="2">
    <citation type="submission" date="2024-07" db="EMBL/GenBank/DDBJ databases">
        <authorList>
            <person name="Akdeniz Z."/>
        </authorList>
    </citation>
    <scope>NUCLEOTIDE SEQUENCE [LARGE SCALE GENOMIC DNA]</scope>
</reference>
<protein>
    <submittedName>
        <fullName evidence="2">Hypothetical_protein</fullName>
    </submittedName>
</protein>
<dbReference type="AlphaFoldDB" id="A0AA86UF49"/>